<proteinExistence type="predicted"/>
<evidence type="ECO:0000313" key="7">
    <source>
        <dbReference type="Proteomes" id="UP000727907"/>
    </source>
</evidence>
<sequence length="420" mass="45073">MSRSNSSVPAPPAYRWLQLCAGLLCMIAVANLQYGWTLFVHPLHEKHGWSLGSIQTAFAIFVIAETWLVPFEGWFVDRYGPKLIVFGGGVLVGAAWMLNSVADSLLLLYLGAALGGIGAGAVYGTCVGNAVRWFPDRRGLAVGITVAGFGAGSALSIIPIQEVIATRGYEAAFLWFGLAQGLVVMVTAWLLRAPPEIVAAATPAPAHLPQAARDVGPLEMLRSRIFWLLYLMFILVYSGGLMATAQIAPIARDFKVADVPVSLLGLTLPALTFALTLDRVMNGVTRPLCGWISDRIGRENTLFIAFLLEGAGIWALWVYGQDPLLFVVLGGIAFFAWGETASLFPAICTDTFGMKYATTNAALLYTAKGTASLLIPLASFYVAETGSWRDVFLAAALFNFLAAFLALAALKPLRLPKTVH</sequence>
<feature type="transmembrane region" description="Helical" evidence="4">
    <location>
        <begin position="325"/>
        <end position="348"/>
    </location>
</feature>
<evidence type="ECO:0000313" key="6">
    <source>
        <dbReference type="EMBL" id="MBU8877264.1"/>
    </source>
</evidence>
<evidence type="ECO:0000256" key="4">
    <source>
        <dbReference type="SAM" id="Phobius"/>
    </source>
</evidence>
<feature type="transmembrane region" description="Helical" evidence="4">
    <location>
        <begin position="259"/>
        <end position="280"/>
    </location>
</feature>
<organism evidence="6 7">
    <name type="scientific">Reyranella humidisoli</name>
    <dbReference type="NCBI Taxonomy" id="2849149"/>
    <lineage>
        <taxon>Bacteria</taxon>
        <taxon>Pseudomonadati</taxon>
        <taxon>Pseudomonadota</taxon>
        <taxon>Alphaproteobacteria</taxon>
        <taxon>Hyphomicrobiales</taxon>
        <taxon>Reyranellaceae</taxon>
        <taxon>Reyranella</taxon>
    </lineage>
</organism>
<reference evidence="6 7" key="1">
    <citation type="submission" date="2021-06" db="EMBL/GenBank/DDBJ databases">
        <authorList>
            <person name="Lee D.H."/>
        </authorList>
    </citation>
    <scope>NUCLEOTIDE SEQUENCE [LARGE SCALE GENOMIC DNA]</scope>
    <source>
        <strain evidence="6 7">MMS21-HV4-11</strain>
    </source>
</reference>
<dbReference type="RefSeq" id="WP_216966914.1">
    <property type="nucleotide sequence ID" value="NZ_JAHOPB010000004.1"/>
</dbReference>
<dbReference type="Pfam" id="PF07690">
    <property type="entry name" value="MFS_1"/>
    <property type="match status" value="1"/>
</dbReference>
<dbReference type="InterPro" id="IPR050327">
    <property type="entry name" value="Proton-linked_MCT"/>
</dbReference>
<comment type="caution">
    <text evidence="6">The sequence shown here is derived from an EMBL/GenBank/DDBJ whole genome shotgun (WGS) entry which is preliminary data.</text>
</comment>
<feature type="transmembrane region" description="Helical" evidence="4">
    <location>
        <begin position="83"/>
        <end position="102"/>
    </location>
</feature>
<dbReference type="PANTHER" id="PTHR11360:SF304">
    <property type="entry name" value="MFS DOMAIN-CONTAINING PROTEIN"/>
    <property type="match status" value="1"/>
</dbReference>
<feature type="transmembrane region" description="Helical" evidence="4">
    <location>
        <begin position="48"/>
        <end position="71"/>
    </location>
</feature>
<feature type="transmembrane region" description="Helical" evidence="4">
    <location>
        <begin position="108"/>
        <end position="128"/>
    </location>
</feature>
<keyword evidence="1 4" id="KW-0812">Transmembrane</keyword>
<evidence type="ECO:0000256" key="3">
    <source>
        <dbReference type="ARBA" id="ARBA00023136"/>
    </source>
</evidence>
<keyword evidence="7" id="KW-1185">Reference proteome</keyword>
<gene>
    <name evidence="6" type="primary">oxlT</name>
    <name evidence="6" type="ORF">KQ910_26080</name>
</gene>
<evidence type="ECO:0000256" key="2">
    <source>
        <dbReference type="ARBA" id="ARBA00022989"/>
    </source>
</evidence>
<feature type="transmembrane region" description="Helical" evidence="4">
    <location>
        <begin position="16"/>
        <end position="36"/>
    </location>
</feature>
<dbReference type="InterPro" id="IPR011701">
    <property type="entry name" value="MFS"/>
</dbReference>
<keyword evidence="3 4" id="KW-0472">Membrane</keyword>
<feature type="transmembrane region" description="Helical" evidence="4">
    <location>
        <begin position="225"/>
        <end position="247"/>
    </location>
</feature>
<name>A0ABS6ITA5_9HYPH</name>
<feature type="transmembrane region" description="Helical" evidence="4">
    <location>
        <begin position="140"/>
        <end position="160"/>
    </location>
</feature>
<dbReference type="PROSITE" id="PS50850">
    <property type="entry name" value="MFS"/>
    <property type="match status" value="1"/>
</dbReference>
<dbReference type="InterPro" id="IPR026355">
    <property type="entry name" value="Oxa/Form_antiport"/>
</dbReference>
<dbReference type="CDD" id="cd17353">
    <property type="entry name" value="MFS_OFA_like"/>
    <property type="match status" value="1"/>
</dbReference>
<dbReference type="Proteomes" id="UP000727907">
    <property type="component" value="Unassembled WGS sequence"/>
</dbReference>
<dbReference type="NCBIfam" id="TIGR04259">
    <property type="entry name" value="oxa_formateAnti"/>
    <property type="match status" value="1"/>
</dbReference>
<feature type="transmembrane region" description="Helical" evidence="4">
    <location>
        <begin position="301"/>
        <end position="319"/>
    </location>
</feature>
<feature type="transmembrane region" description="Helical" evidence="4">
    <location>
        <begin position="391"/>
        <end position="410"/>
    </location>
</feature>
<protein>
    <submittedName>
        <fullName evidence="6">Oxalate/formate MFS antiporter</fullName>
    </submittedName>
</protein>
<feature type="transmembrane region" description="Helical" evidence="4">
    <location>
        <begin position="172"/>
        <end position="191"/>
    </location>
</feature>
<keyword evidence="2 4" id="KW-1133">Transmembrane helix</keyword>
<feature type="domain" description="Major facilitator superfamily (MFS) profile" evidence="5">
    <location>
        <begin position="1"/>
        <end position="414"/>
    </location>
</feature>
<feature type="transmembrane region" description="Helical" evidence="4">
    <location>
        <begin position="360"/>
        <end position="379"/>
    </location>
</feature>
<accession>A0ABS6ITA5</accession>
<dbReference type="EMBL" id="JAHOPB010000004">
    <property type="protein sequence ID" value="MBU8877264.1"/>
    <property type="molecule type" value="Genomic_DNA"/>
</dbReference>
<evidence type="ECO:0000256" key="1">
    <source>
        <dbReference type="ARBA" id="ARBA00022692"/>
    </source>
</evidence>
<dbReference type="InterPro" id="IPR020846">
    <property type="entry name" value="MFS_dom"/>
</dbReference>
<evidence type="ECO:0000259" key="5">
    <source>
        <dbReference type="PROSITE" id="PS50850"/>
    </source>
</evidence>
<dbReference type="PANTHER" id="PTHR11360">
    <property type="entry name" value="MONOCARBOXYLATE TRANSPORTER"/>
    <property type="match status" value="1"/>
</dbReference>